<feature type="transmembrane region" description="Helical" evidence="1">
    <location>
        <begin position="196"/>
        <end position="215"/>
    </location>
</feature>
<evidence type="ECO:0000256" key="1">
    <source>
        <dbReference type="SAM" id="Phobius"/>
    </source>
</evidence>
<gene>
    <name evidence="3" type="ORF">C8A03DRAFT_17162</name>
</gene>
<evidence type="ECO:0000313" key="4">
    <source>
        <dbReference type="Proteomes" id="UP001303760"/>
    </source>
</evidence>
<protein>
    <submittedName>
        <fullName evidence="3">Uncharacterized protein</fullName>
    </submittedName>
</protein>
<accession>A0AAN7C685</accession>
<keyword evidence="1" id="KW-0472">Membrane</keyword>
<name>A0AAN7C685_9PEZI</name>
<feature type="transmembrane region" description="Helical" evidence="1">
    <location>
        <begin position="105"/>
        <end position="130"/>
    </location>
</feature>
<feature type="signal peptide" evidence="2">
    <location>
        <begin position="1"/>
        <end position="19"/>
    </location>
</feature>
<comment type="caution">
    <text evidence="3">The sequence shown here is derived from an EMBL/GenBank/DDBJ whole genome shotgun (WGS) entry which is preliminary data.</text>
</comment>
<keyword evidence="1" id="KW-1133">Transmembrane helix</keyword>
<feature type="transmembrane region" description="Helical" evidence="1">
    <location>
        <begin position="73"/>
        <end position="93"/>
    </location>
</feature>
<keyword evidence="1" id="KW-0812">Transmembrane</keyword>
<dbReference type="AlphaFoldDB" id="A0AAN7C685"/>
<keyword evidence="2" id="KW-0732">Signal</keyword>
<reference evidence="3" key="2">
    <citation type="submission" date="2023-05" db="EMBL/GenBank/DDBJ databases">
        <authorList>
            <consortium name="Lawrence Berkeley National Laboratory"/>
            <person name="Steindorff A."/>
            <person name="Hensen N."/>
            <person name="Bonometti L."/>
            <person name="Westerberg I."/>
            <person name="Brannstrom I.O."/>
            <person name="Guillou S."/>
            <person name="Cros-Aarteil S."/>
            <person name="Calhoun S."/>
            <person name="Haridas S."/>
            <person name="Kuo A."/>
            <person name="Mondo S."/>
            <person name="Pangilinan J."/>
            <person name="Riley R."/>
            <person name="Labutti K."/>
            <person name="Andreopoulos B."/>
            <person name="Lipzen A."/>
            <person name="Chen C."/>
            <person name="Yanf M."/>
            <person name="Daum C."/>
            <person name="Ng V."/>
            <person name="Clum A."/>
            <person name="Ohm R."/>
            <person name="Martin F."/>
            <person name="Silar P."/>
            <person name="Natvig D."/>
            <person name="Lalanne C."/>
            <person name="Gautier V."/>
            <person name="Ament-Velasquez S.L."/>
            <person name="Kruys A."/>
            <person name="Hutchinson M.I."/>
            <person name="Powell A.J."/>
            <person name="Barry K."/>
            <person name="Miller A.N."/>
            <person name="Grigoriev I.V."/>
            <person name="Debuchy R."/>
            <person name="Gladieux P."/>
            <person name="Thoren M.H."/>
            <person name="Johannesson H."/>
        </authorList>
    </citation>
    <scope>NUCLEOTIDE SEQUENCE</scope>
    <source>
        <strain evidence="3">CBS 532.94</strain>
    </source>
</reference>
<dbReference type="Proteomes" id="UP001303760">
    <property type="component" value="Unassembled WGS sequence"/>
</dbReference>
<keyword evidence="4" id="KW-1185">Reference proteome</keyword>
<reference evidence="3" key="1">
    <citation type="journal article" date="2023" name="Mol. Phylogenet. Evol.">
        <title>Genome-scale phylogeny and comparative genomics of the fungal order Sordariales.</title>
        <authorList>
            <person name="Hensen N."/>
            <person name="Bonometti L."/>
            <person name="Westerberg I."/>
            <person name="Brannstrom I.O."/>
            <person name="Guillou S."/>
            <person name="Cros-Aarteil S."/>
            <person name="Calhoun S."/>
            <person name="Haridas S."/>
            <person name="Kuo A."/>
            <person name="Mondo S."/>
            <person name="Pangilinan J."/>
            <person name="Riley R."/>
            <person name="LaButti K."/>
            <person name="Andreopoulos B."/>
            <person name="Lipzen A."/>
            <person name="Chen C."/>
            <person name="Yan M."/>
            <person name="Daum C."/>
            <person name="Ng V."/>
            <person name="Clum A."/>
            <person name="Steindorff A."/>
            <person name="Ohm R.A."/>
            <person name="Martin F."/>
            <person name="Silar P."/>
            <person name="Natvig D.O."/>
            <person name="Lalanne C."/>
            <person name="Gautier V."/>
            <person name="Ament-Velasquez S.L."/>
            <person name="Kruys A."/>
            <person name="Hutchinson M.I."/>
            <person name="Powell A.J."/>
            <person name="Barry K."/>
            <person name="Miller A.N."/>
            <person name="Grigoriev I.V."/>
            <person name="Debuchy R."/>
            <person name="Gladieux P."/>
            <person name="Hiltunen Thoren M."/>
            <person name="Johannesson H."/>
        </authorList>
    </citation>
    <scope>NUCLEOTIDE SEQUENCE</scope>
    <source>
        <strain evidence="3">CBS 532.94</strain>
    </source>
</reference>
<dbReference type="EMBL" id="MU860210">
    <property type="protein sequence ID" value="KAK4236159.1"/>
    <property type="molecule type" value="Genomic_DNA"/>
</dbReference>
<evidence type="ECO:0000313" key="3">
    <source>
        <dbReference type="EMBL" id="KAK4236159.1"/>
    </source>
</evidence>
<organism evidence="3 4">
    <name type="scientific">Achaetomium macrosporum</name>
    <dbReference type="NCBI Taxonomy" id="79813"/>
    <lineage>
        <taxon>Eukaryota</taxon>
        <taxon>Fungi</taxon>
        <taxon>Dikarya</taxon>
        <taxon>Ascomycota</taxon>
        <taxon>Pezizomycotina</taxon>
        <taxon>Sordariomycetes</taxon>
        <taxon>Sordariomycetidae</taxon>
        <taxon>Sordariales</taxon>
        <taxon>Chaetomiaceae</taxon>
        <taxon>Achaetomium</taxon>
    </lineage>
</organism>
<evidence type="ECO:0000256" key="2">
    <source>
        <dbReference type="SAM" id="SignalP"/>
    </source>
</evidence>
<feature type="chain" id="PRO_5042984586" evidence="2">
    <location>
        <begin position="20"/>
        <end position="235"/>
    </location>
</feature>
<sequence>MAFSLSLLLPIGLTTFLLAVDAAISVGLVSSMVAFLHHYGRGPFPVANPAGSYFLLAGEPANLVTDQGHTTNAAGGTALVLVAFGGMIALWLERRSRKKRDSSSPVFYLWALIVLLSWLLTLVALIYTFVETSKTGNQFIDLAVAEANPAPVKYPDNRWTPENWYSAVLDLPLVRDNNRRIISGNLTIMRAWRWNLIPLFILGFVLLALVALEVLRVRRKDTQRIEVVNPVLPSK</sequence>
<proteinExistence type="predicted"/>